<feature type="signal peptide" evidence="1">
    <location>
        <begin position="1"/>
        <end position="25"/>
    </location>
</feature>
<sequence>MRKTLAKQWCAALLLVCALSPSAQAASQKLVPLGVPVGVRMTAAGVVVSAMTTVDSPAGEICPGQQAGLEAGDILQAANGETLSSSSQLAEIVKQSRGNPIRFTGLRGDTDISVSVQPVKSKTTGTYQIGILVRDSMAGIGTLTYVDPESGEFGALGHPVSDIDSGALMPLETGSIVPASVIGVVAGEAGTPGELVGTYEFSREIGQLNENTACGIFGTLTDSSLYSAAYAVDTAEKEEIYTGKAEILLCVSGKTPEYYEIVIEKVATNTVDGRSLTIRVTDPELLEKTGGIVPGMSGSPILQDGKLVGAVTHVLVNNPARGYGIFIENMLDAAE</sequence>
<protein>
    <submittedName>
        <fullName evidence="3">SpoIVB peptidase</fullName>
    </submittedName>
</protein>
<dbReference type="Proteomes" id="UP000194903">
    <property type="component" value="Unassembled WGS sequence"/>
</dbReference>
<comment type="caution">
    <text evidence="3">The sequence shown here is derived from an EMBL/GenBank/DDBJ whole genome shotgun (WGS) entry which is preliminary data.</text>
</comment>
<accession>A0A252F5N8</accession>
<keyword evidence="4" id="KW-1185">Reference proteome</keyword>
<dbReference type="InterPro" id="IPR036034">
    <property type="entry name" value="PDZ_sf"/>
</dbReference>
<reference evidence="3 4" key="1">
    <citation type="submission" date="2017-05" db="EMBL/GenBank/DDBJ databases">
        <title>Butyricicoccus porcorum sp. nov. a butyrate-producing bacterium from the swine intestinal tract.</title>
        <authorList>
            <person name="Trachsel J."/>
            <person name="Humphrey S."/>
            <person name="Allen H.K."/>
        </authorList>
    </citation>
    <scope>NUCLEOTIDE SEQUENCE [LARGE SCALE GENOMIC DNA]</scope>
    <source>
        <strain evidence="3">BB10</strain>
    </source>
</reference>
<dbReference type="OrthoDB" id="9765242at2"/>
<dbReference type="EMBL" id="NHOC01000004">
    <property type="protein sequence ID" value="OUM21087.1"/>
    <property type="molecule type" value="Genomic_DNA"/>
</dbReference>
<dbReference type="InterPro" id="IPR009003">
    <property type="entry name" value="Peptidase_S1_PA"/>
</dbReference>
<dbReference type="InterPro" id="IPR014219">
    <property type="entry name" value="SpoIVB"/>
</dbReference>
<proteinExistence type="predicted"/>
<dbReference type="AlphaFoldDB" id="A0A252F5N8"/>
<dbReference type="NCBIfam" id="TIGR02860">
    <property type="entry name" value="spore_IV_B"/>
    <property type="match status" value="1"/>
</dbReference>
<organism evidence="3 4">
    <name type="scientific">Butyricicoccus porcorum</name>
    <dbReference type="NCBI Taxonomy" id="1945634"/>
    <lineage>
        <taxon>Bacteria</taxon>
        <taxon>Bacillati</taxon>
        <taxon>Bacillota</taxon>
        <taxon>Clostridia</taxon>
        <taxon>Eubacteriales</taxon>
        <taxon>Butyricicoccaceae</taxon>
        <taxon>Butyricicoccus</taxon>
    </lineage>
</organism>
<name>A0A252F5N8_9FIRM</name>
<feature type="chain" id="PRO_5012310003" evidence="1">
    <location>
        <begin position="26"/>
        <end position="335"/>
    </location>
</feature>
<dbReference type="Pfam" id="PF05580">
    <property type="entry name" value="Peptidase_S55"/>
    <property type="match status" value="1"/>
</dbReference>
<evidence type="ECO:0000259" key="2">
    <source>
        <dbReference type="PROSITE" id="PS51494"/>
    </source>
</evidence>
<gene>
    <name evidence="3" type="ORF">CBW42_05755</name>
</gene>
<dbReference type="RefSeq" id="WP_087018650.1">
    <property type="nucleotide sequence ID" value="NZ_NHOC01000004.1"/>
</dbReference>
<dbReference type="InterPro" id="IPR008763">
    <property type="entry name" value="Peptidase_S55"/>
</dbReference>
<evidence type="ECO:0000313" key="3">
    <source>
        <dbReference type="EMBL" id="OUM21087.1"/>
    </source>
</evidence>
<evidence type="ECO:0000256" key="1">
    <source>
        <dbReference type="SAM" id="SignalP"/>
    </source>
</evidence>
<feature type="domain" description="Peptidase S55" evidence="2">
    <location>
        <begin position="110"/>
        <end position="335"/>
    </location>
</feature>
<dbReference type="Gene3D" id="2.30.42.10">
    <property type="match status" value="1"/>
</dbReference>
<keyword evidence="1" id="KW-0732">Signal</keyword>
<dbReference type="SUPFAM" id="SSF50156">
    <property type="entry name" value="PDZ domain-like"/>
    <property type="match status" value="1"/>
</dbReference>
<evidence type="ECO:0000313" key="4">
    <source>
        <dbReference type="Proteomes" id="UP000194903"/>
    </source>
</evidence>
<dbReference type="SUPFAM" id="SSF50494">
    <property type="entry name" value="Trypsin-like serine proteases"/>
    <property type="match status" value="1"/>
</dbReference>
<dbReference type="PROSITE" id="PS51494">
    <property type="entry name" value="SPOIVB"/>
    <property type="match status" value="1"/>
</dbReference>